<keyword evidence="3 7" id="KW-0418">Kinase</keyword>
<dbReference type="GO" id="GO:0019563">
    <property type="term" value="P:glycerol catabolic process"/>
    <property type="evidence" value="ECO:0007669"/>
    <property type="project" value="TreeGrafter"/>
</dbReference>
<protein>
    <submittedName>
        <fullName evidence="7">Glycerone kinase</fullName>
        <ecNumber evidence="7">2.7.1.29</ecNumber>
    </submittedName>
</protein>
<dbReference type="Gene3D" id="3.30.1180.20">
    <property type="entry name" value="Dihydroxyacetone kinase, domain 2"/>
    <property type="match status" value="1"/>
</dbReference>
<dbReference type="Gene3D" id="3.40.50.10440">
    <property type="entry name" value="Dihydroxyacetone kinase, domain 1"/>
    <property type="match status" value="1"/>
</dbReference>
<dbReference type="EMBL" id="CP000285">
    <property type="protein sequence ID" value="ABE59676.1"/>
    <property type="molecule type" value="Genomic_DNA"/>
</dbReference>
<dbReference type="SMART" id="SM01120">
    <property type="entry name" value="Dak2"/>
    <property type="match status" value="1"/>
</dbReference>
<dbReference type="PANTHER" id="PTHR28629:SF4">
    <property type="entry name" value="TRIOKINASE_FMN CYCLASE"/>
    <property type="match status" value="1"/>
</dbReference>
<proteinExistence type="predicted"/>
<accession>Q1QV32</accession>
<evidence type="ECO:0000256" key="1">
    <source>
        <dbReference type="ARBA" id="ARBA00022679"/>
    </source>
</evidence>
<dbReference type="GO" id="GO:0004371">
    <property type="term" value="F:glycerone kinase activity"/>
    <property type="evidence" value="ECO:0007669"/>
    <property type="project" value="UniProtKB-EC"/>
</dbReference>
<feature type="domain" description="DhaK" evidence="6">
    <location>
        <begin position="20"/>
        <end position="339"/>
    </location>
</feature>
<keyword evidence="1 7" id="KW-0808">Transferase</keyword>
<evidence type="ECO:0000313" key="7">
    <source>
        <dbReference type="EMBL" id="ABE59676.1"/>
    </source>
</evidence>
<dbReference type="EC" id="2.7.1.29" evidence="7"/>
<dbReference type="SUPFAM" id="SSF101473">
    <property type="entry name" value="DhaL-like"/>
    <property type="match status" value="1"/>
</dbReference>
<dbReference type="FunFam" id="3.40.50.10440:FF:000001">
    <property type="entry name" value="Dihydroxyacetone kinase, DhaK subunit"/>
    <property type="match status" value="1"/>
</dbReference>
<dbReference type="PROSITE" id="PS51480">
    <property type="entry name" value="DHAL"/>
    <property type="match status" value="1"/>
</dbReference>
<dbReference type="STRING" id="290398.Csal_2326"/>
<dbReference type="eggNOG" id="COG2376">
    <property type="taxonomic scope" value="Bacteria"/>
</dbReference>
<keyword evidence="4" id="KW-0067">ATP-binding</keyword>
<dbReference type="InterPro" id="IPR050861">
    <property type="entry name" value="Dihydroxyacetone_Kinase"/>
</dbReference>
<sequence>MIVALTARSWSPLMQHFFNDASRVVDDVLHAVGHLAPLRIAEPASGVRILIRRDWSRDEHGQHQVAILSGGGSGHEPAHAGFIGDGMLTGVIAGSMFASPSVDAVLAAIRDVCGPAGCLLVVKNYTGDRLNFGLAAEHAQREGLKVAMIIVGDDVALPDTPQPRGLAGTLLVHKVAGHYARQQDALETVHAQAQRVCERMASMGLALTAATLPGQARPERSPALGLGIHNEPGARHIAPDDARQAMQHVVTPLAAALNERGHDGDWVAMLNNLGSCSTQEMSVLAGALIEAFGAERLPHLIGPAPLMTSLDMHGFSLTLIAADDALREALQAPTDAPAWPGVRAIQPPATFTPNLATQGEALAEGAPQSSAIAAAVSQVIATLRDAREALDRLDTQSGDGDAGSSMQEGADAIAGALEAGRLDTAHPDRLFAGIGQCLAKGMGGSSGVLLSIFFTATATAMERHDLPESLWQGVERMQTYGGAQRGDRTLLDALIPALEAWQAQGTVQAAADAARRGAEHTATLAQARAGRAAYVPDTALQGVVDPGAEAVARVFETLARCL</sequence>
<dbReference type="GO" id="GO:0005524">
    <property type="term" value="F:ATP binding"/>
    <property type="evidence" value="ECO:0007669"/>
    <property type="project" value="UniProtKB-KW"/>
</dbReference>
<organism evidence="7 8">
    <name type="scientific">Chromohalobacter israelensis (strain ATCC BAA-138 / DSM 3043 / CIP 106854 / NCIMB 13768 / 1H11)</name>
    <name type="common">Chromohalobacter salexigens</name>
    <dbReference type="NCBI Taxonomy" id="290398"/>
    <lineage>
        <taxon>Bacteria</taxon>
        <taxon>Pseudomonadati</taxon>
        <taxon>Pseudomonadota</taxon>
        <taxon>Gammaproteobacteria</taxon>
        <taxon>Oceanospirillales</taxon>
        <taxon>Halomonadaceae</taxon>
        <taxon>Chromohalobacter</taxon>
    </lineage>
</organism>
<dbReference type="KEGG" id="csa:Csal_2326"/>
<keyword evidence="2" id="KW-0547">Nucleotide-binding</keyword>
<dbReference type="HOGENOM" id="CLU_017054_6_2_6"/>
<name>Q1QV32_CHRI1</name>
<keyword evidence="8" id="KW-1185">Reference proteome</keyword>
<dbReference type="InterPro" id="IPR004007">
    <property type="entry name" value="DhaL_dom"/>
</dbReference>
<dbReference type="SUPFAM" id="SSF82549">
    <property type="entry name" value="DAK1/DegV-like"/>
    <property type="match status" value="1"/>
</dbReference>
<dbReference type="InterPro" id="IPR004006">
    <property type="entry name" value="DhaK_dom"/>
</dbReference>
<dbReference type="Gene3D" id="1.25.40.340">
    <property type="match status" value="1"/>
</dbReference>
<dbReference type="AlphaFoldDB" id="Q1QV32"/>
<evidence type="ECO:0000259" key="5">
    <source>
        <dbReference type="PROSITE" id="PS51480"/>
    </source>
</evidence>
<dbReference type="PROSITE" id="PS51481">
    <property type="entry name" value="DHAK"/>
    <property type="match status" value="1"/>
</dbReference>
<dbReference type="Pfam" id="PF02734">
    <property type="entry name" value="Dak2"/>
    <property type="match status" value="1"/>
</dbReference>
<evidence type="ECO:0000256" key="2">
    <source>
        <dbReference type="ARBA" id="ARBA00022741"/>
    </source>
</evidence>
<dbReference type="GO" id="GO:0005829">
    <property type="term" value="C:cytosol"/>
    <property type="evidence" value="ECO:0007669"/>
    <property type="project" value="TreeGrafter"/>
</dbReference>
<feature type="domain" description="DhaL" evidence="5">
    <location>
        <begin position="370"/>
        <end position="560"/>
    </location>
</feature>
<evidence type="ECO:0000259" key="6">
    <source>
        <dbReference type="PROSITE" id="PS51481"/>
    </source>
</evidence>
<gene>
    <name evidence="7" type="ordered locus">Csal_2326</name>
</gene>
<dbReference type="InterPro" id="IPR036117">
    <property type="entry name" value="DhaL_dom_sf"/>
</dbReference>
<dbReference type="PANTHER" id="PTHR28629">
    <property type="entry name" value="TRIOKINASE/FMN CYCLASE"/>
    <property type="match status" value="1"/>
</dbReference>
<dbReference type="Proteomes" id="UP000000239">
    <property type="component" value="Chromosome"/>
</dbReference>
<evidence type="ECO:0000313" key="8">
    <source>
        <dbReference type="Proteomes" id="UP000000239"/>
    </source>
</evidence>
<dbReference type="Pfam" id="PF02733">
    <property type="entry name" value="Dak1"/>
    <property type="match status" value="1"/>
</dbReference>
<reference evidence="7 8" key="1">
    <citation type="journal article" date="2011" name="Stand. Genomic Sci.">
        <title>Complete genome sequence of the halophilic and highly halotolerant Chromohalobacter salexigens type strain (1H11(T)).</title>
        <authorList>
            <person name="Copeland A."/>
            <person name="O'Connor K."/>
            <person name="Lucas S."/>
            <person name="Lapidus A."/>
            <person name="Berry K.W."/>
            <person name="Detter J.C."/>
            <person name="Del Rio T.G."/>
            <person name="Hammon N."/>
            <person name="Dalin E."/>
            <person name="Tice H."/>
            <person name="Pitluck S."/>
            <person name="Bruce D."/>
            <person name="Goodwin L."/>
            <person name="Han C."/>
            <person name="Tapia R."/>
            <person name="Saunders E."/>
            <person name="Schmutz J."/>
            <person name="Brettin T."/>
            <person name="Larimer F."/>
            <person name="Land M."/>
            <person name="Hauser L."/>
            <person name="Vargas C."/>
            <person name="Nieto J.J."/>
            <person name="Kyrpides N.C."/>
            <person name="Ivanova N."/>
            <person name="Goker M."/>
            <person name="Klenk H.P."/>
            <person name="Csonka L.N."/>
            <person name="Woyke T."/>
        </authorList>
    </citation>
    <scope>NUCLEOTIDE SEQUENCE [LARGE SCALE GENOMIC DNA]</scope>
    <source>
        <strain evidence="8">ATCC BAA-138 / DSM 3043 / CIP 106854 / NCIMB 13768 / 1H11</strain>
    </source>
</reference>
<evidence type="ECO:0000256" key="4">
    <source>
        <dbReference type="ARBA" id="ARBA00022840"/>
    </source>
</evidence>
<evidence type="ECO:0000256" key="3">
    <source>
        <dbReference type="ARBA" id="ARBA00022777"/>
    </source>
</evidence>